<evidence type="ECO:0000256" key="8">
    <source>
        <dbReference type="ARBA" id="ARBA00022759"/>
    </source>
</evidence>
<evidence type="ECO:0000256" key="6">
    <source>
        <dbReference type="ARBA" id="ARBA00022722"/>
    </source>
</evidence>
<sequence>MPKVFYAVAVGRKNGLYDSWEQVEPLVVGHPGAKYRKFNFLQEAKQYLQEHDKYSNKDFFEEECDDLPPAIIDEDDVSTAQGRSKIRTEKIGIKSNNGSGKKNQKSSKTKMAAADQSKPQWYYAVAVGRKPGIYINFEEADSQIANFDGAVYKRFANKNEADEFLRNHSSQNAGNIWRSVYIVWYYAVAVGKKPGVYLDFKKAQEQIQNFDSPIYRKFKQRSDAENFVLQNNKC</sequence>
<keyword evidence="7" id="KW-0479">Metal-binding</keyword>
<keyword evidence="8" id="KW-0255">Endonuclease</keyword>
<dbReference type="InterPro" id="IPR009027">
    <property type="entry name" value="Ribosomal_bL9/RNase_H1_N"/>
</dbReference>
<dbReference type="Pfam" id="PF01693">
    <property type="entry name" value="Cauli_VI"/>
    <property type="match status" value="3"/>
</dbReference>
<evidence type="ECO:0000256" key="5">
    <source>
        <dbReference type="ARBA" id="ARBA00017721"/>
    </source>
</evidence>
<protein>
    <recommendedName>
        <fullName evidence="5">Ribonuclease H</fullName>
        <ecNumber evidence="4">3.1.26.4</ecNumber>
    </recommendedName>
</protein>
<feature type="domain" description="Ribonuclease H1 N-terminal" evidence="12">
    <location>
        <begin position="122"/>
        <end position="164"/>
    </location>
</feature>
<evidence type="ECO:0000256" key="2">
    <source>
        <dbReference type="ARBA" id="ARBA00004065"/>
    </source>
</evidence>
<reference evidence="14" key="1">
    <citation type="journal article" date="2018" name="Nat. Microbiol.">
        <title>Leveraging single-cell genomics to expand the fungal tree of life.</title>
        <authorList>
            <person name="Ahrendt S.R."/>
            <person name="Quandt C.A."/>
            <person name="Ciobanu D."/>
            <person name="Clum A."/>
            <person name="Salamov A."/>
            <person name="Andreopoulos B."/>
            <person name="Cheng J.F."/>
            <person name="Woyke T."/>
            <person name="Pelin A."/>
            <person name="Henrissat B."/>
            <person name="Reynolds N.K."/>
            <person name="Benny G.L."/>
            <person name="Smith M.E."/>
            <person name="James T.Y."/>
            <person name="Grigoriev I.V."/>
        </authorList>
    </citation>
    <scope>NUCLEOTIDE SEQUENCE [LARGE SCALE GENOMIC DNA]</scope>
    <source>
        <strain evidence="14">CSF55</strain>
    </source>
</reference>
<accession>A0A4P9YD06</accession>
<organism evidence="13 14">
    <name type="scientific">Rozella allomycis (strain CSF55)</name>
    <dbReference type="NCBI Taxonomy" id="988480"/>
    <lineage>
        <taxon>Eukaryota</taxon>
        <taxon>Fungi</taxon>
        <taxon>Fungi incertae sedis</taxon>
        <taxon>Cryptomycota</taxon>
        <taxon>Cryptomycota incertae sedis</taxon>
        <taxon>Rozella</taxon>
    </lineage>
</organism>
<dbReference type="EMBL" id="ML006092">
    <property type="protein sequence ID" value="RKP16995.1"/>
    <property type="molecule type" value="Genomic_DNA"/>
</dbReference>
<dbReference type="GO" id="GO:0004523">
    <property type="term" value="F:RNA-DNA hybrid ribonuclease activity"/>
    <property type="evidence" value="ECO:0007669"/>
    <property type="project" value="UniProtKB-EC"/>
</dbReference>
<comment type="similarity">
    <text evidence="3">Belongs to the RNase H family.</text>
</comment>
<dbReference type="FunFam" id="3.40.970.10:FF:000001">
    <property type="entry name" value="Ribonuclease H1"/>
    <property type="match status" value="1"/>
</dbReference>
<feature type="domain" description="Ribonuclease H1 N-terminal" evidence="12">
    <location>
        <begin position="185"/>
        <end position="227"/>
    </location>
</feature>
<evidence type="ECO:0000313" key="14">
    <source>
        <dbReference type="Proteomes" id="UP000281549"/>
    </source>
</evidence>
<comment type="function">
    <text evidence="2">Endonuclease that specifically degrades the RNA of RNA-DNA hybrids.</text>
</comment>
<evidence type="ECO:0000256" key="3">
    <source>
        <dbReference type="ARBA" id="ARBA00005300"/>
    </source>
</evidence>
<dbReference type="PANTHER" id="PTHR10642">
    <property type="entry name" value="RIBONUCLEASE H1"/>
    <property type="match status" value="1"/>
</dbReference>
<evidence type="ECO:0000256" key="7">
    <source>
        <dbReference type="ARBA" id="ARBA00022723"/>
    </source>
</evidence>
<name>A0A4P9YD06_ROZAC</name>
<gene>
    <name evidence="13" type="ORF">ROZALSC1DRAFT_24656</name>
</gene>
<evidence type="ECO:0000256" key="11">
    <source>
        <dbReference type="SAM" id="MobiDB-lite"/>
    </source>
</evidence>
<evidence type="ECO:0000256" key="1">
    <source>
        <dbReference type="ARBA" id="ARBA00001946"/>
    </source>
</evidence>
<keyword evidence="6" id="KW-0540">Nuclease</keyword>
<dbReference type="InterPro" id="IPR037056">
    <property type="entry name" value="RNase_H1_N_sf"/>
</dbReference>
<evidence type="ECO:0000259" key="12">
    <source>
        <dbReference type="Pfam" id="PF01693"/>
    </source>
</evidence>
<dbReference type="GO" id="GO:0046872">
    <property type="term" value="F:metal ion binding"/>
    <property type="evidence" value="ECO:0007669"/>
    <property type="project" value="UniProtKB-KW"/>
</dbReference>
<dbReference type="SUPFAM" id="SSF55658">
    <property type="entry name" value="L9 N-domain-like"/>
    <property type="match status" value="3"/>
</dbReference>
<dbReference type="PANTHER" id="PTHR10642:SF26">
    <property type="entry name" value="RIBONUCLEASE H1"/>
    <property type="match status" value="1"/>
</dbReference>
<dbReference type="AlphaFoldDB" id="A0A4P9YD06"/>
<feature type="domain" description="Ribonuclease H1 N-terminal" evidence="12">
    <location>
        <begin position="5"/>
        <end position="47"/>
    </location>
</feature>
<dbReference type="EC" id="3.1.26.4" evidence="4"/>
<comment type="cofactor">
    <cofactor evidence="1">
        <name>Mg(2+)</name>
        <dbReference type="ChEBI" id="CHEBI:18420"/>
    </cofactor>
</comment>
<keyword evidence="10" id="KW-0460">Magnesium</keyword>
<dbReference type="InterPro" id="IPR011320">
    <property type="entry name" value="RNase_H1_N"/>
</dbReference>
<dbReference type="Proteomes" id="UP000281549">
    <property type="component" value="Unassembled WGS sequence"/>
</dbReference>
<dbReference type="FunFam" id="3.40.970.10:FF:000002">
    <property type="entry name" value="Ribonuclease H"/>
    <property type="match status" value="1"/>
</dbReference>
<dbReference type="InterPro" id="IPR050092">
    <property type="entry name" value="RNase_H"/>
</dbReference>
<evidence type="ECO:0000313" key="13">
    <source>
        <dbReference type="EMBL" id="RKP16995.1"/>
    </source>
</evidence>
<evidence type="ECO:0000256" key="4">
    <source>
        <dbReference type="ARBA" id="ARBA00012180"/>
    </source>
</evidence>
<dbReference type="Gene3D" id="3.40.970.10">
    <property type="entry name" value="Ribonuclease H1, N-terminal domain"/>
    <property type="match status" value="3"/>
</dbReference>
<dbReference type="GO" id="GO:0043137">
    <property type="term" value="P:DNA replication, removal of RNA primer"/>
    <property type="evidence" value="ECO:0007669"/>
    <property type="project" value="TreeGrafter"/>
</dbReference>
<feature type="region of interest" description="Disordered" evidence="11">
    <location>
        <begin position="93"/>
        <end position="113"/>
    </location>
</feature>
<keyword evidence="9" id="KW-0378">Hydrolase</keyword>
<proteinExistence type="inferred from homology"/>
<evidence type="ECO:0000256" key="10">
    <source>
        <dbReference type="ARBA" id="ARBA00022842"/>
    </source>
</evidence>
<evidence type="ECO:0000256" key="9">
    <source>
        <dbReference type="ARBA" id="ARBA00022801"/>
    </source>
</evidence>